<evidence type="ECO:0000313" key="3">
    <source>
        <dbReference type="Proteomes" id="UP000266113"/>
    </source>
</evidence>
<organism evidence="2 3">
    <name type="scientific">Candidatus Cryosericum septentrionale</name>
    <dbReference type="NCBI Taxonomy" id="2290913"/>
    <lineage>
        <taxon>Bacteria</taxon>
        <taxon>Pseudomonadati</taxon>
        <taxon>Caldisericota/Cryosericota group</taxon>
        <taxon>Candidatus Cryosericota</taxon>
        <taxon>Candidatus Cryosericia</taxon>
        <taxon>Candidatus Cryosericales</taxon>
        <taxon>Candidatus Cryosericaceae</taxon>
        <taxon>Candidatus Cryosericum</taxon>
    </lineage>
</organism>
<keyword evidence="1" id="KW-0472">Membrane</keyword>
<dbReference type="RefSeq" id="WP_119085485.1">
    <property type="nucleotide sequence ID" value="NZ_QXIY01000016.1"/>
</dbReference>
<proteinExistence type="predicted"/>
<keyword evidence="1" id="KW-1133">Transmembrane helix</keyword>
<feature type="transmembrane region" description="Helical" evidence="1">
    <location>
        <begin position="7"/>
        <end position="25"/>
    </location>
</feature>
<evidence type="ECO:0000256" key="1">
    <source>
        <dbReference type="SAM" id="Phobius"/>
    </source>
</evidence>
<gene>
    <name evidence="2" type="ORF">SMC1_03855</name>
</gene>
<reference evidence="2 3" key="1">
    <citation type="submission" date="2018-09" db="EMBL/GenBank/DDBJ databases">
        <title>Discovery and Ecogenomic Context for Candidatus Cryosericales, a Global Caldiserica Order Active in Thawing Permafrost.</title>
        <authorList>
            <person name="Martinez M.A."/>
            <person name="Woodcroft B.J."/>
            <person name="Ignacio Espinoza J.C."/>
            <person name="Zayed A."/>
            <person name="Singleton C.M."/>
            <person name="Boyd J."/>
            <person name="Li Y.-F."/>
            <person name="Purvine S."/>
            <person name="Maughan H."/>
            <person name="Hodgkins S.B."/>
            <person name="Anderson D."/>
            <person name="Sederholm M."/>
            <person name="Temperton B."/>
            <person name="Saleska S.R."/>
            <person name="Tyson G.W."/>
            <person name="Rich V.I."/>
        </authorList>
    </citation>
    <scope>NUCLEOTIDE SEQUENCE [LARGE SCALE GENOMIC DNA]</scope>
    <source>
        <strain evidence="2 3">SMC1</strain>
    </source>
</reference>
<feature type="transmembrane region" description="Helical" evidence="1">
    <location>
        <begin position="45"/>
        <end position="69"/>
    </location>
</feature>
<dbReference type="Proteomes" id="UP000266113">
    <property type="component" value="Unassembled WGS sequence"/>
</dbReference>
<protein>
    <submittedName>
        <fullName evidence="2">Uncharacterized protein</fullName>
    </submittedName>
</protein>
<name>A0A398DSD5_9BACT</name>
<evidence type="ECO:0000313" key="2">
    <source>
        <dbReference type="EMBL" id="RIE16949.1"/>
    </source>
</evidence>
<dbReference type="AlphaFoldDB" id="A0A398DSD5"/>
<dbReference type="EMBL" id="QXIY01000016">
    <property type="protein sequence ID" value="RIE16949.1"/>
    <property type="molecule type" value="Genomic_DNA"/>
</dbReference>
<accession>A0A398DSD5</accession>
<comment type="caution">
    <text evidence="2">The sequence shown here is derived from an EMBL/GenBank/DDBJ whole genome shotgun (WGS) entry which is preliminary data.</text>
</comment>
<keyword evidence="3" id="KW-1185">Reference proteome</keyword>
<keyword evidence="1" id="KW-0812">Transmembrane</keyword>
<sequence length="89" mass="9625">MKRLSVPARIIIIVYLVIAFFMLIVPPTAPGPLKPTKGYVPETNYGALFANMLTLSIVATLALIALSLLSSKREGKEKEDQHGTGTDNV</sequence>